<dbReference type="GO" id="GO:0008818">
    <property type="term" value="F:cobalamin 5'-phosphate synthase activity"/>
    <property type="evidence" value="ECO:0007669"/>
    <property type="project" value="UniProtKB-UniRule"/>
</dbReference>
<keyword evidence="9 19" id="KW-0808">Transferase</keyword>
<sequence length="243" mass="24844">MTRAFRNALAFLSRLVPPPSPSAAPLSDGKNGLADAVPFYPLAGAILGLIAALPAMLVPAVAAWLYPLILAWLTRGLHWDGLADLADACGSNATGDRFWEIIKDSRIGAFGVMALVFAIAGQMLAAHGCIGSGNLFALILAPAYGRAMVIVLGRLTRPHPASTLAALIQPGTGSRSSLLALAATLAAAFFILRPLPFLAALGLTAACLAVLVRIASRHSGANGDFYGAVIIAAETAVLLAGGL</sequence>
<protein>
    <recommendedName>
        <fullName evidence="6 19">Adenosylcobinamide-GDP ribazoletransferase</fullName>
        <ecNumber evidence="5 19">2.7.8.26</ecNumber>
    </recommendedName>
    <alternativeName>
        <fullName evidence="16 19">Cobalamin synthase</fullName>
    </alternativeName>
    <alternativeName>
        <fullName evidence="15 19">Cobalamin-5'-phosphate synthase</fullName>
    </alternativeName>
</protein>
<dbReference type="GO" id="GO:0005886">
    <property type="term" value="C:plasma membrane"/>
    <property type="evidence" value="ECO:0007669"/>
    <property type="project" value="UniProtKB-SubCell"/>
</dbReference>
<evidence type="ECO:0000256" key="1">
    <source>
        <dbReference type="ARBA" id="ARBA00001946"/>
    </source>
</evidence>
<comment type="function">
    <text evidence="14 19">Joins adenosylcobinamide-GDP and alpha-ribazole to generate adenosylcobalamin (Ado-cobalamin). Also synthesizes adenosylcobalamin 5'-phosphate from adenosylcobinamide-GDP and alpha-ribazole 5'-phosphate.</text>
</comment>
<evidence type="ECO:0000256" key="3">
    <source>
        <dbReference type="ARBA" id="ARBA00004663"/>
    </source>
</evidence>
<evidence type="ECO:0000256" key="10">
    <source>
        <dbReference type="ARBA" id="ARBA00022692"/>
    </source>
</evidence>
<reference evidence="20" key="1">
    <citation type="submission" date="2016-04" db="EMBL/GenBank/DDBJ databases">
        <authorList>
            <person name="Evans L.H."/>
            <person name="Alamgir A."/>
            <person name="Owens N."/>
            <person name="Weber N.D."/>
            <person name="Virtaneva K."/>
            <person name="Barbian K."/>
            <person name="Babar A."/>
            <person name="Rosenke K."/>
        </authorList>
    </citation>
    <scope>NUCLEOTIDE SEQUENCE</scope>
    <source>
        <strain evidence="20">86</strain>
    </source>
</reference>
<comment type="pathway">
    <text evidence="3 19">Cofactor biosynthesis; adenosylcobalamin biosynthesis; adenosylcobalamin from cob(II)yrinate a,c-diamide: step 7/7.</text>
</comment>
<keyword evidence="7 19" id="KW-1003">Cell membrane</keyword>
<evidence type="ECO:0000256" key="9">
    <source>
        <dbReference type="ARBA" id="ARBA00022679"/>
    </source>
</evidence>
<evidence type="ECO:0000256" key="2">
    <source>
        <dbReference type="ARBA" id="ARBA00004651"/>
    </source>
</evidence>
<proteinExistence type="inferred from homology"/>
<evidence type="ECO:0000256" key="17">
    <source>
        <dbReference type="ARBA" id="ARBA00048623"/>
    </source>
</evidence>
<keyword evidence="12 19" id="KW-1133">Transmembrane helix</keyword>
<comment type="catalytic activity">
    <reaction evidence="17 19">
        <text>alpha-ribazole + adenosylcob(III)inamide-GDP = adenosylcob(III)alamin + GMP + H(+)</text>
        <dbReference type="Rhea" id="RHEA:16049"/>
        <dbReference type="ChEBI" id="CHEBI:10329"/>
        <dbReference type="ChEBI" id="CHEBI:15378"/>
        <dbReference type="ChEBI" id="CHEBI:18408"/>
        <dbReference type="ChEBI" id="CHEBI:58115"/>
        <dbReference type="ChEBI" id="CHEBI:60487"/>
        <dbReference type="EC" id="2.7.8.26"/>
    </reaction>
</comment>
<dbReference type="HAMAP" id="MF_00719">
    <property type="entry name" value="CobS"/>
    <property type="match status" value="1"/>
</dbReference>
<dbReference type="AlphaFoldDB" id="A0A212JDL1"/>
<keyword evidence="11 19" id="KW-0460">Magnesium</keyword>
<evidence type="ECO:0000256" key="12">
    <source>
        <dbReference type="ARBA" id="ARBA00022989"/>
    </source>
</evidence>
<dbReference type="GO" id="GO:0051073">
    <property type="term" value="F:adenosylcobinamide-GDP ribazoletransferase activity"/>
    <property type="evidence" value="ECO:0007669"/>
    <property type="project" value="UniProtKB-UniRule"/>
</dbReference>
<dbReference type="EMBL" id="FLUQ01000001">
    <property type="protein sequence ID" value="SBV97530.1"/>
    <property type="molecule type" value="Genomic_DNA"/>
</dbReference>
<dbReference type="PANTHER" id="PTHR34148:SF1">
    <property type="entry name" value="ADENOSYLCOBINAMIDE-GDP RIBAZOLETRANSFERASE"/>
    <property type="match status" value="1"/>
</dbReference>
<dbReference type="GO" id="GO:0009236">
    <property type="term" value="P:cobalamin biosynthetic process"/>
    <property type="evidence" value="ECO:0007669"/>
    <property type="project" value="UniProtKB-UniRule"/>
</dbReference>
<accession>A0A212JDL1</accession>
<keyword evidence="8 19" id="KW-0169">Cobalamin biosynthesis</keyword>
<comment type="subcellular location">
    <subcellularLocation>
        <location evidence="2 19">Cell membrane</location>
        <topology evidence="2 19">Multi-pass membrane protein</topology>
    </subcellularLocation>
</comment>
<evidence type="ECO:0000256" key="8">
    <source>
        <dbReference type="ARBA" id="ARBA00022573"/>
    </source>
</evidence>
<dbReference type="PANTHER" id="PTHR34148">
    <property type="entry name" value="ADENOSYLCOBINAMIDE-GDP RIBAZOLETRANSFERASE"/>
    <property type="match status" value="1"/>
</dbReference>
<feature type="transmembrane region" description="Helical" evidence="19">
    <location>
        <begin position="107"/>
        <end position="128"/>
    </location>
</feature>
<evidence type="ECO:0000256" key="15">
    <source>
        <dbReference type="ARBA" id="ARBA00032605"/>
    </source>
</evidence>
<evidence type="ECO:0000256" key="18">
    <source>
        <dbReference type="ARBA" id="ARBA00049504"/>
    </source>
</evidence>
<dbReference type="EC" id="2.7.8.26" evidence="5 19"/>
<evidence type="ECO:0000313" key="20">
    <source>
        <dbReference type="EMBL" id="SBV97530.1"/>
    </source>
</evidence>
<comment type="catalytic activity">
    <reaction evidence="18 19">
        <text>alpha-ribazole 5'-phosphate + adenosylcob(III)inamide-GDP = adenosylcob(III)alamin 5'-phosphate + GMP + H(+)</text>
        <dbReference type="Rhea" id="RHEA:23560"/>
        <dbReference type="ChEBI" id="CHEBI:15378"/>
        <dbReference type="ChEBI" id="CHEBI:57918"/>
        <dbReference type="ChEBI" id="CHEBI:58115"/>
        <dbReference type="ChEBI" id="CHEBI:60487"/>
        <dbReference type="ChEBI" id="CHEBI:60493"/>
        <dbReference type="EC" id="2.7.8.26"/>
    </reaction>
</comment>
<dbReference type="Pfam" id="PF02654">
    <property type="entry name" value="CobS"/>
    <property type="match status" value="1"/>
</dbReference>
<evidence type="ECO:0000256" key="13">
    <source>
        <dbReference type="ARBA" id="ARBA00023136"/>
    </source>
</evidence>
<gene>
    <name evidence="19 20" type="primary">cobS</name>
    <name evidence="20" type="ORF">KL86DPRO_11233</name>
</gene>
<keyword evidence="10 19" id="KW-0812">Transmembrane</keyword>
<evidence type="ECO:0000256" key="19">
    <source>
        <dbReference type="HAMAP-Rule" id="MF_00719"/>
    </source>
</evidence>
<dbReference type="UniPathway" id="UPA00148">
    <property type="reaction ID" value="UER00238"/>
</dbReference>
<feature type="transmembrane region" description="Helical" evidence="19">
    <location>
        <begin position="198"/>
        <end position="216"/>
    </location>
</feature>
<evidence type="ECO:0000256" key="6">
    <source>
        <dbReference type="ARBA" id="ARBA00015850"/>
    </source>
</evidence>
<name>A0A212JDL1_9DELT</name>
<feature type="transmembrane region" description="Helical" evidence="19">
    <location>
        <begin position="39"/>
        <end position="66"/>
    </location>
</feature>
<evidence type="ECO:0000256" key="11">
    <source>
        <dbReference type="ARBA" id="ARBA00022842"/>
    </source>
</evidence>
<evidence type="ECO:0000256" key="14">
    <source>
        <dbReference type="ARBA" id="ARBA00025228"/>
    </source>
</evidence>
<evidence type="ECO:0000256" key="5">
    <source>
        <dbReference type="ARBA" id="ARBA00013200"/>
    </source>
</evidence>
<comment type="similarity">
    <text evidence="4 19">Belongs to the CobS family.</text>
</comment>
<keyword evidence="13 19" id="KW-0472">Membrane</keyword>
<evidence type="ECO:0000256" key="16">
    <source>
        <dbReference type="ARBA" id="ARBA00032853"/>
    </source>
</evidence>
<dbReference type="InterPro" id="IPR003805">
    <property type="entry name" value="CobS"/>
</dbReference>
<evidence type="ECO:0000256" key="4">
    <source>
        <dbReference type="ARBA" id="ARBA00010561"/>
    </source>
</evidence>
<comment type="cofactor">
    <cofactor evidence="1 19">
        <name>Mg(2+)</name>
        <dbReference type="ChEBI" id="CHEBI:18420"/>
    </cofactor>
</comment>
<feature type="transmembrane region" description="Helical" evidence="19">
    <location>
        <begin position="223"/>
        <end position="242"/>
    </location>
</feature>
<evidence type="ECO:0000256" key="7">
    <source>
        <dbReference type="ARBA" id="ARBA00022475"/>
    </source>
</evidence>
<organism evidence="20">
    <name type="scientific">uncultured delta proteobacterium</name>
    <dbReference type="NCBI Taxonomy" id="34034"/>
    <lineage>
        <taxon>Bacteria</taxon>
        <taxon>Deltaproteobacteria</taxon>
        <taxon>environmental samples</taxon>
    </lineage>
</organism>